<dbReference type="InterPro" id="IPR029021">
    <property type="entry name" value="Prot-tyrosine_phosphatase-like"/>
</dbReference>
<evidence type="ECO:0000313" key="1">
    <source>
        <dbReference type="EMBL" id="GBG07703.1"/>
    </source>
</evidence>
<dbReference type="InterPro" id="IPR026893">
    <property type="entry name" value="Tyr/Ser_Pase_IphP-type"/>
</dbReference>
<organism evidence="1 2">
    <name type="scientific">Paenibacillus agaridevorans</name>
    <dbReference type="NCBI Taxonomy" id="171404"/>
    <lineage>
        <taxon>Bacteria</taxon>
        <taxon>Bacillati</taxon>
        <taxon>Bacillota</taxon>
        <taxon>Bacilli</taxon>
        <taxon>Bacillales</taxon>
        <taxon>Paenibacillaceae</taxon>
        <taxon>Paenibacillus</taxon>
    </lineage>
</organism>
<keyword evidence="2" id="KW-1185">Reference proteome</keyword>
<name>A0A2R5EV84_9BACL</name>
<gene>
    <name evidence="1" type="ORF">PAT3040_02261</name>
</gene>
<dbReference type="Pfam" id="PF13350">
    <property type="entry name" value="Y_phosphatase3"/>
    <property type="match status" value="1"/>
</dbReference>
<protein>
    <submittedName>
        <fullName evidence="1">Uncharacterized protein</fullName>
    </submittedName>
</protein>
<sequence>MKITAIFDYRDDQEAEKQPDPVIPAVNISEDQLDTYMDLIKLRREFLEAVFGSIESTYGTIDACLEQEFGLDAERRAKVQKHYLV</sequence>
<reference evidence="1 2" key="1">
    <citation type="submission" date="2017-08" db="EMBL/GenBank/DDBJ databases">
        <title>Substantial Increase in Enzyme Production by Combined Drug-Resistance Mutations in Paenibacillus agaridevorans.</title>
        <authorList>
            <person name="Tanaka Y."/>
            <person name="Funane K."/>
            <person name="Hosaka T."/>
            <person name="Shiwa Y."/>
            <person name="Fujita N."/>
            <person name="Miyazaki T."/>
            <person name="Yoshikawa H."/>
            <person name="Murakami K."/>
            <person name="Kasahara K."/>
            <person name="Inaoka T."/>
            <person name="Hiraga Y."/>
            <person name="Ochi K."/>
        </authorList>
    </citation>
    <scope>NUCLEOTIDE SEQUENCE [LARGE SCALE GENOMIC DNA]</scope>
    <source>
        <strain evidence="1 2">T-3040</strain>
    </source>
</reference>
<dbReference type="SUPFAM" id="SSF52799">
    <property type="entry name" value="(Phosphotyrosine protein) phosphatases II"/>
    <property type="match status" value="1"/>
</dbReference>
<accession>A0A2R5EV84</accession>
<dbReference type="EMBL" id="BDQX01000105">
    <property type="protein sequence ID" value="GBG07703.1"/>
    <property type="molecule type" value="Genomic_DNA"/>
</dbReference>
<dbReference type="Gene3D" id="3.90.190.10">
    <property type="entry name" value="Protein tyrosine phosphatase superfamily"/>
    <property type="match status" value="1"/>
</dbReference>
<dbReference type="Proteomes" id="UP000245202">
    <property type="component" value="Unassembled WGS sequence"/>
</dbReference>
<proteinExistence type="predicted"/>
<evidence type="ECO:0000313" key="2">
    <source>
        <dbReference type="Proteomes" id="UP000245202"/>
    </source>
</evidence>
<dbReference type="GO" id="GO:0004721">
    <property type="term" value="F:phosphoprotein phosphatase activity"/>
    <property type="evidence" value="ECO:0007669"/>
    <property type="project" value="InterPro"/>
</dbReference>
<dbReference type="AlphaFoldDB" id="A0A2R5EV84"/>
<comment type="caution">
    <text evidence="1">The sequence shown here is derived from an EMBL/GenBank/DDBJ whole genome shotgun (WGS) entry which is preliminary data.</text>
</comment>